<accession>A0A0U1QQC7</accession>
<keyword evidence="4" id="KW-1133">Transmembrane helix</keyword>
<dbReference type="InterPro" id="IPR029044">
    <property type="entry name" value="Nucleotide-diphossugar_trans"/>
</dbReference>
<evidence type="ECO:0000256" key="2">
    <source>
        <dbReference type="ARBA" id="ARBA00022676"/>
    </source>
</evidence>
<dbReference type="Pfam" id="PF00535">
    <property type="entry name" value="Glycos_transf_2"/>
    <property type="match status" value="1"/>
</dbReference>
<evidence type="ECO:0000256" key="1">
    <source>
        <dbReference type="ARBA" id="ARBA00006739"/>
    </source>
</evidence>
<keyword evidence="2" id="KW-0328">Glycosyltransferase</keyword>
<evidence type="ECO:0000313" key="6">
    <source>
        <dbReference type="EMBL" id="KLI02994.1"/>
    </source>
</evidence>
<proteinExistence type="inferred from homology"/>
<comment type="similarity">
    <text evidence="1">Belongs to the glycosyltransferase 2 family.</text>
</comment>
<dbReference type="PANTHER" id="PTHR22916">
    <property type="entry name" value="GLYCOSYLTRANSFERASE"/>
    <property type="match status" value="1"/>
</dbReference>
<evidence type="ECO:0000259" key="5">
    <source>
        <dbReference type="Pfam" id="PF00535"/>
    </source>
</evidence>
<sequence length="334" mass="39309">MTDGIKISVIIPVYNSEKYLEKCLDSVIGQSMKTIEIIIVNDGSTDHSSEIIQNYAKQYANIISIDQPNSGQGFARNHALDYASGEYIAFVDSDDYIESGMFETLYIEATTNQLDVVLFNWDKVDYQGHVLEKSDHSEYDNRIFTRDEIVRGFLSEFQTVIEGFSWNKFIKADLFKRSRIRYPNLKFEDIPTMFHLLLKVKKCKYINQHLYHYVSHGNSTVHSMDKKNIEEFVAAIQMMETILDEEKMKSLFITDYFIYKSNQLLREYGRSYEVIRTSLHLDRLFKEQLKQVTIFKCLFNFPKKDIKLIVKLIFYKIGLLPLFISLYHKIRPTY</sequence>
<dbReference type="Gene3D" id="3.90.550.10">
    <property type="entry name" value="Spore Coat Polysaccharide Biosynthesis Protein SpsA, Chain A"/>
    <property type="match status" value="1"/>
</dbReference>
<dbReference type="AlphaFoldDB" id="A0A0U1QQC7"/>
<dbReference type="OrthoDB" id="396512at2"/>
<dbReference type="STRING" id="1069536.SINU_05125"/>
<evidence type="ECO:0000256" key="3">
    <source>
        <dbReference type="ARBA" id="ARBA00022679"/>
    </source>
</evidence>
<organism evidence="6 7">
    <name type="scientific">Sporolactobacillus inulinus CASD</name>
    <dbReference type="NCBI Taxonomy" id="1069536"/>
    <lineage>
        <taxon>Bacteria</taxon>
        <taxon>Bacillati</taxon>
        <taxon>Bacillota</taxon>
        <taxon>Bacilli</taxon>
        <taxon>Bacillales</taxon>
        <taxon>Sporolactobacillaceae</taxon>
        <taxon>Sporolactobacillus</taxon>
    </lineage>
</organism>
<dbReference type="PANTHER" id="PTHR22916:SF51">
    <property type="entry name" value="GLYCOSYLTRANSFERASE EPSH-RELATED"/>
    <property type="match status" value="1"/>
</dbReference>
<protein>
    <submittedName>
        <fullName evidence="6">Family 2 glycosyl transferase</fullName>
    </submittedName>
</protein>
<comment type="caution">
    <text evidence="6">The sequence shown here is derived from an EMBL/GenBank/DDBJ whole genome shotgun (WGS) entry which is preliminary data.</text>
</comment>
<gene>
    <name evidence="6" type="ORF">SINU_05125</name>
</gene>
<dbReference type="EMBL" id="AFVQ02000061">
    <property type="protein sequence ID" value="KLI02994.1"/>
    <property type="molecule type" value="Genomic_DNA"/>
</dbReference>
<dbReference type="CDD" id="cd00761">
    <property type="entry name" value="Glyco_tranf_GTA_type"/>
    <property type="match status" value="1"/>
</dbReference>
<reference evidence="6 7" key="1">
    <citation type="journal article" date="2011" name="J. Bacteriol.">
        <title>Draft genome sequence of Sporolactobacillus inulinus strain CASD, an efficient D-lactic acid-producing bacterium with high-concentration lactate tolerance capability.</title>
        <authorList>
            <person name="Yu B."/>
            <person name="Su F."/>
            <person name="Wang L."/>
            <person name="Xu K."/>
            <person name="Zhao B."/>
            <person name="Xu P."/>
        </authorList>
    </citation>
    <scope>NUCLEOTIDE SEQUENCE [LARGE SCALE GENOMIC DNA]</scope>
    <source>
        <strain evidence="6 7">CASD</strain>
    </source>
</reference>
<keyword evidence="4" id="KW-0812">Transmembrane</keyword>
<evidence type="ECO:0000313" key="7">
    <source>
        <dbReference type="Proteomes" id="UP000035553"/>
    </source>
</evidence>
<keyword evidence="7" id="KW-1185">Reference proteome</keyword>
<dbReference type="SUPFAM" id="SSF53448">
    <property type="entry name" value="Nucleotide-diphospho-sugar transferases"/>
    <property type="match status" value="1"/>
</dbReference>
<keyword evidence="3 6" id="KW-0808">Transferase</keyword>
<name>A0A0U1QQC7_9BACL</name>
<keyword evidence="4" id="KW-0472">Membrane</keyword>
<feature type="domain" description="Glycosyltransferase 2-like" evidence="5">
    <location>
        <begin position="8"/>
        <end position="146"/>
    </location>
</feature>
<dbReference type="Proteomes" id="UP000035553">
    <property type="component" value="Unassembled WGS sequence"/>
</dbReference>
<feature type="transmembrane region" description="Helical" evidence="4">
    <location>
        <begin position="308"/>
        <end position="327"/>
    </location>
</feature>
<evidence type="ECO:0000256" key="4">
    <source>
        <dbReference type="SAM" id="Phobius"/>
    </source>
</evidence>
<dbReference type="RefSeq" id="WP_010026311.1">
    <property type="nucleotide sequence ID" value="NZ_AFVQ02000061.1"/>
</dbReference>
<dbReference type="InterPro" id="IPR001173">
    <property type="entry name" value="Glyco_trans_2-like"/>
</dbReference>
<dbReference type="GO" id="GO:0016757">
    <property type="term" value="F:glycosyltransferase activity"/>
    <property type="evidence" value="ECO:0007669"/>
    <property type="project" value="UniProtKB-KW"/>
</dbReference>